<dbReference type="AlphaFoldDB" id="A0A0K1YB60"/>
<proteinExistence type="predicted"/>
<name>A0A0K1YB60_9EURY</name>
<accession>A0A0K1YB60</accession>
<organism evidence="1">
    <name type="scientific">uncultured haloarchaeon</name>
    <dbReference type="NCBI Taxonomy" id="160804"/>
    <lineage>
        <taxon>Archaea</taxon>
        <taxon>Methanobacteriati</taxon>
        <taxon>Methanobacteriota</taxon>
        <taxon>Stenosarchaea group</taxon>
        <taxon>Halobacteria</taxon>
        <taxon>Halobacteriales</taxon>
        <taxon>Halobacteriaceae</taxon>
        <taxon>environmental samples</taxon>
    </lineage>
</organism>
<dbReference type="EMBL" id="KT322178">
    <property type="protein sequence ID" value="AKY04337.1"/>
    <property type="molecule type" value="Genomic_DNA"/>
</dbReference>
<evidence type="ECO:0008006" key="2">
    <source>
        <dbReference type="Google" id="ProtNLM"/>
    </source>
</evidence>
<sequence>MTQDGIGHSGDVTCEDVLTVFDKIDKPVATPTVLAEMLKISRQSVLRRLLELHGEGRIERWKIGSRAVAWWLIEEP</sequence>
<reference evidence="1" key="1">
    <citation type="journal article" date="2015" name="BMC Genomics">
        <title>Diversity of the cell-wall associated genomic island of the archaeon Haloquadratum walsbyi.</title>
        <authorList>
            <person name="Martin-Cuadrado A.B."/>
            <person name="Pasic L."/>
            <person name="Rodriguez-Valera F."/>
        </authorList>
    </citation>
    <scope>NUCLEOTIDE SEQUENCE</scope>
</reference>
<evidence type="ECO:0000313" key="1">
    <source>
        <dbReference type="EMBL" id="AKY04337.1"/>
    </source>
</evidence>
<protein>
    <recommendedName>
        <fullName evidence="2">Helix-turn-helix type 11 domain-containing protein</fullName>
    </recommendedName>
</protein>
<dbReference type="InterPro" id="IPR036390">
    <property type="entry name" value="WH_DNA-bd_sf"/>
</dbReference>
<dbReference type="SUPFAM" id="SSF46785">
    <property type="entry name" value="Winged helix' DNA-binding domain"/>
    <property type="match status" value="1"/>
</dbReference>